<dbReference type="InterPro" id="IPR009040">
    <property type="entry name" value="Ferritin-like_diiron"/>
</dbReference>
<dbReference type="PROSITE" id="PS50905">
    <property type="entry name" value="FERRITIN_LIKE"/>
    <property type="match status" value="1"/>
</dbReference>
<evidence type="ECO:0000256" key="10">
    <source>
        <dbReference type="SAM" id="SignalP"/>
    </source>
</evidence>
<comment type="similarity">
    <text evidence="1 9">Belongs to the ferritin family.</text>
</comment>
<dbReference type="VEuPathDB" id="VectorBase:BGLAX_030813"/>
<feature type="binding site" evidence="8">
    <location>
        <position position="168"/>
    </location>
    <ligand>
        <name>Fe cation</name>
        <dbReference type="ChEBI" id="CHEBI:24875"/>
        <label>1</label>
    </ligand>
</feature>
<evidence type="ECO:0000256" key="8">
    <source>
        <dbReference type="PIRSR" id="PIRSR601519-1"/>
    </source>
</evidence>
<dbReference type="OrthoDB" id="186462at2759"/>
<dbReference type="PANTHER" id="PTHR11431:SF75">
    <property type="entry name" value="FERRITIN"/>
    <property type="match status" value="1"/>
</dbReference>
<evidence type="ECO:0000256" key="5">
    <source>
        <dbReference type="ARBA" id="ARBA00023004"/>
    </source>
</evidence>
<dbReference type="Gene3D" id="1.20.1260.10">
    <property type="match status" value="1"/>
</dbReference>
<organism evidence="12 13">
    <name type="scientific">Biomphalaria glabrata</name>
    <name type="common">Bloodfluke planorb</name>
    <name type="synonym">Freshwater snail</name>
    <dbReference type="NCBI Taxonomy" id="6526"/>
    <lineage>
        <taxon>Eukaryota</taxon>
        <taxon>Metazoa</taxon>
        <taxon>Spiralia</taxon>
        <taxon>Lophotrochozoa</taxon>
        <taxon>Mollusca</taxon>
        <taxon>Gastropoda</taxon>
        <taxon>Heterobranchia</taxon>
        <taxon>Euthyneura</taxon>
        <taxon>Panpulmonata</taxon>
        <taxon>Hygrophila</taxon>
        <taxon>Lymnaeoidea</taxon>
        <taxon>Planorbidae</taxon>
        <taxon>Biomphalaria</taxon>
    </lineage>
</organism>
<keyword evidence="5 8" id="KW-0408">Iron</keyword>
<dbReference type="InterPro" id="IPR012347">
    <property type="entry name" value="Ferritin-like"/>
</dbReference>
<comment type="catalytic activity">
    <reaction evidence="7 9">
        <text>4 Fe(2+) + O2 + 4 H(+) = 4 Fe(3+) + 2 H2O</text>
        <dbReference type="Rhea" id="RHEA:11148"/>
        <dbReference type="ChEBI" id="CHEBI:15377"/>
        <dbReference type="ChEBI" id="CHEBI:15378"/>
        <dbReference type="ChEBI" id="CHEBI:15379"/>
        <dbReference type="ChEBI" id="CHEBI:29033"/>
        <dbReference type="ChEBI" id="CHEBI:29034"/>
        <dbReference type="EC" id="1.16.3.1"/>
    </reaction>
</comment>
<evidence type="ECO:0000256" key="2">
    <source>
        <dbReference type="ARBA" id="ARBA00022434"/>
    </source>
</evidence>
<gene>
    <name evidence="12" type="primary">106061044</name>
</gene>
<keyword evidence="3 8" id="KW-0479">Metal-binding</keyword>
<dbReference type="EC" id="1.16.3.1" evidence="9"/>
<evidence type="ECO:0000256" key="1">
    <source>
        <dbReference type="ARBA" id="ARBA00007513"/>
    </source>
</evidence>
<dbReference type="PANTHER" id="PTHR11431">
    <property type="entry name" value="FERRITIN"/>
    <property type="match status" value="1"/>
</dbReference>
<dbReference type="GO" id="GO:0006826">
    <property type="term" value="P:iron ion transport"/>
    <property type="evidence" value="ECO:0007669"/>
    <property type="project" value="InterPro"/>
</dbReference>
<dbReference type="RefSeq" id="XP_013074559.2">
    <property type="nucleotide sequence ID" value="XM_013219105.2"/>
</dbReference>
<dbReference type="KEGG" id="bgt:106061044"/>
<comment type="function">
    <text evidence="9">Stores iron in a soluble, non-toxic, readily available form. Important for iron homeostasis. Iron is taken up in the ferrous form and deposited as ferric hydroxides after oxidation.</text>
</comment>
<name>A0A2C9LWC4_BIOGL</name>
<keyword evidence="10" id="KW-0732">Signal</keyword>
<evidence type="ECO:0000259" key="11">
    <source>
        <dbReference type="PROSITE" id="PS50905"/>
    </source>
</evidence>
<dbReference type="CDD" id="cd01056">
    <property type="entry name" value="Euk_Ferritin"/>
    <property type="match status" value="1"/>
</dbReference>
<dbReference type="GO" id="GO:0004322">
    <property type="term" value="F:ferroxidase activity"/>
    <property type="evidence" value="ECO:0007669"/>
    <property type="project" value="UniProtKB-EC"/>
</dbReference>
<dbReference type="Proteomes" id="UP000076420">
    <property type="component" value="Unassembled WGS sequence"/>
</dbReference>
<reference evidence="12" key="1">
    <citation type="submission" date="2020-05" db="UniProtKB">
        <authorList>
            <consortium name="EnsemblMetazoa"/>
        </authorList>
    </citation>
    <scope>IDENTIFICATION</scope>
    <source>
        <strain evidence="12">BB02</strain>
    </source>
</reference>
<feature type="domain" description="Ferritin-like diiron" evidence="11">
    <location>
        <begin position="116"/>
        <end position="275"/>
    </location>
</feature>
<evidence type="ECO:0000256" key="7">
    <source>
        <dbReference type="ARBA" id="ARBA00047990"/>
    </source>
</evidence>
<evidence type="ECO:0000256" key="6">
    <source>
        <dbReference type="ARBA" id="ARBA00025111"/>
    </source>
</evidence>
<dbReference type="AlphaFoldDB" id="A0A2C9LWC4"/>
<evidence type="ECO:0000313" key="13">
    <source>
        <dbReference type="Proteomes" id="UP000076420"/>
    </source>
</evidence>
<evidence type="ECO:0000256" key="4">
    <source>
        <dbReference type="ARBA" id="ARBA00023002"/>
    </source>
</evidence>
<protein>
    <recommendedName>
        <fullName evidence="9">Ferritin</fullName>
        <ecNumber evidence="9">1.16.3.1</ecNumber>
    </recommendedName>
</protein>
<dbReference type="GO" id="GO:0008198">
    <property type="term" value="F:ferrous iron binding"/>
    <property type="evidence" value="ECO:0007669"/>
    <property type="project" value="TreeGrafter"/>
</dbReference>
<comment type="function">
    <text evidence="6">Stores iron in a soluble, non-toxic, readily available form. Important for iron homeostasis. Has ferroxidase activity. Iron is taken up in the ferrous form and deposited as ferric hydroxides after oxidation.</text>
</comment>
<dbReference type="VEuPathDB" id="VectorBase:BGLB035748"/>
<evidence type="ECO:0000256" key="9">
    <source>
        <dbReference type="RuleBase" id="RU361145"/>
    </source>
</evidence>
<keyword evidence="2 9" id="KW-0409">Iron storage</keyword>
<evidence type="ECO:0000313" key="12">
    <source>
        <dbReference type="EnsemblMetazoa" id="BGLB035748-PA"/>
    </source>
</evidence>
<dbReference type="InterPro" id="IPR009078">
    <property type="entry name" value="Ferritin-like_SF"/>
</dbReference>
<feature type="signal peptide" evidence="10">
    <location>
        <begin position="1"/>
        <end position="21"/>
    </location>
</feature>
<dbReference type="GO" id="GO:0008199">
    <property type="term" value="F:ferric iron binding"/>
    <property type="evidence" value="ECO:0007669"/>
    <property type="project" value="InterPro"/>
</dbReference>
<dbReference type="STRING" id="6526.A0A2C9LWC4"/>
<dbReference type="Pfam" id="PF00210">
    <property type="entry name" value="Ferritin"/>
    <property type="match status" value="1"/>
</dbReference>
<dbReference type="InterPro" id="IPR001519">
    <property type="entry name" value="Ferritin"/>
</dbReference>
<proteinExistence type="inferred from homology"/>
<accession>A0A2C9LWC4</accession>
<keyword evidence="4 9" id="KW-0560">Oxidoreductase</keyword>
<sequence length="291" mass="33368">MKTSLSFLILIFLISIRPTDYTKIKKMNLTPGCEKQLQGCDDFKEPKQRLGSMQCKFYKSSCSYSCTLRCPRKDGKFLQISDKRYAKETFNCIAGVWKRKETPKAYCLSNSAVKEVRQNFYHMDELNTLIKTLFNTSYNLIGMATFYERADVALPGFSKLMSDLWQKEVQLARSMLSYINKRGGYISLFDIPSPSVHETLLSRLESKSGLAGMESALDILKDVNGEALMLHKQATDNKKMSDPHLKFFLEDGILSQKVQDIETIAQLITRLKSFSDEDYPLGEYEVDLELR</sequence>
<dbReference type="EnsemblMetazoa" id="BGLB035748-RA">
    <property type="protein sequence ID" value="BGLB035748-PA"/>
    <property type="gene ID" value="BGLB035748"/>
</dbReference>
<dbReference type="GO" id="GO:0006879">
    <property type="term" value="P:intracellular iron ion homeostasis"/>
    <property type="evidence" value="ECO:0007669"/>
    <property type="project" value="UniProtKB-KW"/>
</dbReference>
<feature type="chain" id="PRO_5012226124" description="Ferritin" evidence="10">
    <location>
        <begin position="22"/>
        <end position="291"/>
    </location>
</feature>
<dbReference type="SUPFAM" id="SSF47240">
    <property type="entry name" value="Ferritin-like"/>
    <property type="match status" value="1"/>
</dbReference>
<dbReference type="GO" id="GO:0005737">
    <property type="term" value="C:cytoplasm"/>
    <property type="evidence" value="ECO:0007669"/>
    <property type="project" value="TreeGrafter"/>
</dbReference>
<dbReference type="InterPro" id="IPR008331">
    <property type="entry name" value="Ferritin_DPS_dom"/>
</dbReference>
<evidence type="ECO:0000256" key="3">
    <source>
        <dbReference type="ARBA" id="ARBA00022723"/>
    </source>
</evidence>